<comment type="caution">
    <text evidence="2">The sequence shown here is derived from an EMBL/GenBank/DDBJ whole genome shotgun (WGS) entry which is preliminary data.</text>
</comment>
<dbReference type="Proteomes" id="UP000219689">
    <property type="component" value="Unassembled WGS sequence"/>
</dbReference>
<evidence type="ECO:0008006" key="4">
    <source>
        <dbReference type="Google" id="ProtNLM"/>
    </source>
</evidence>
<dbReference type="Gene3D" id="1.10.150.20">
    <property type="entry name" value="5' to 3' exonuclease, C-terminal subdomain"/>
    <property type="match status" value="1"/>
</dbReference>
<name>A0A2A5QXP1_9EURY</name>
<dbReference type="GO" id="GO:0000166">
    <property type="term" value="F:nucleotide binding"/>
    <property type="evidence" value="ECO:0007669"/>
    <property type="project" value="InterPro"/>
</dbReference>
<feature type="compositionally biased region" description="Polar residues" evidence="1">
    <location>
        <begin position="42"/>
        <end position="57"/>
    </location>
</feature>
<reference evidence="2 3" key="1">
    <citation type="submission" date="2017-09" db="EMBL/GenBank/DDBJ databases">
        <title>Genome sequences of Natrinema ejinorence JCM 13890T.</title>
        <authorList>
            <person name="Roh S.W."/>
            <person name="Kim Y.B."/>
            <person name="Kim J.Y."/>
        </authorList>
    </citation>
    <scope>NUCLEOTIDE SEQUENCE [LARGE SCALE GENOMIC DNA]</scope>
    <source>
        <strain evidence="2 3">JCM 13890</strain>
    </source>
</reference>
<dbReference type="InterPro" id="IPR010995">
    <property type="entry name" value="DNA_repair_Rad51/TF_NusA_a-hlx"/>
</dbReference>
<dbReference type="EMBL" id="NXNI01000001">
    <property type="protein sequence ID" value="PCR91587.1"/>
    <property type="molecule type" value="Genomic_DNA"/>
</dbReference>
<organism evidence="2 3">
    <name type="scientific">Natrinema ejinorense</name>
    <dbReference type="NCBI Taxonomy" id="373386"/>
    <lineage>
        <taxon>Archaea</taxon>
        <taxon>Methanobacteriati</taxon>
        <taxon>Methanobacteriota</taxon>
        <taxon>Stenosarchaea group</taxon>
        <taxon>Halobacteria</taxon>
        <taxon>Halobacteriales</taxon>
        <taxon>Natrialbaceae</taxon>
        <taxon>Natrinema</taxon>
    </lineage>
</organism>
<proteinExistence type="predicted"/>
<protein>
    <recommendedName>
        <fullName evidence="4">Helix-hairpin-helix domain-containing protein</fullName>
    </recommendedName>
</protein>
<dbReference type="Pfam" id="PF14520">
    <property type="entry name" value="HHH_5"/>
    <property type="match status" value="1"/>
</dbReference>
<dbReference type="RefSeq" id="WP_097380525.1">
    <property type="nucleotide sequence ID" value="NZ_NXNI01000001.1"/>
</dbReference>
<dbReference type="AlphaFoldDB" id="A0A2A5QXP1"/>
<gene>
    <name evidence="2" type="ORF">CP557_14260</name>
</gene>
<accession>A0A2A5QXP1</accession>
<feature type="compositionally biased region" description="Acidic residues" evidence="1">
    <location>
        <begin position="121"/>
        <end position="151"/>
    </location>
</feature>
<dbReference type="OrthoDB" id="202878at2157"/>
<feature type="compositionally biased region" description="Low complexity" evidence="1">
    <location>
        <begin position="75"/>
        <end position="107"/>
    </location>
</feature>
<dbReference type="SUPFAM" id="SSF47794">
    <property type="entry name" value="Rad51 N-terminal domain-like"/>
    <property type="match status" value="1"/>
</dbReference>
<evidence type="ECO:0000313" key="3">
    <source>
        <dbReference type="Proteomes" id="UP000219689"/>
    </source>
</evidence>
<feature type="region of interest" description="Disordered" evidence="1">
    <location>
        <begin position="1"/>
        <end position="155"/>
    </location>
</feature>
<evidence type="ECO:0000313" key="2">
    <source>
        <dbReference type="EMBL" id="PCR91587.1"/>
    </source>
</evidence>
<sequence length="205" mass="21159">MALLQKLKSLLGFDESNSERGGTREVGVTVEREGSSDDGSDPTESPRSTTADSSVGGSTASPAEPTDTPEEAAEPAESTESGTDDAAPTAETAGQAADEPTAAARPADPVDEAEPDRTDDAETDDEPADSEPTDAVEPDQTDDVEINDDPVDSIKGIGPAYADRLADAGVDTVGELAAADAAELADQTDLSEKRIQGWIDRAELR</sequence>
<keyword evidence="3" id="KW-1185">Reference proteome</keyword>
<evidence type="ECO:0000256" key="1">
    <source>
        <dbReference type="SAM" id="MobiDB-lite"/>
    </source>
</evidence>